<organism evidence="6 7">
    <name type="scientific">Egicoccus halophilus</name>
    <dbReference type="NCBI Taxonomy" id="1670830"/>
    <lineage>
        <taxon>Bacteria</taxon>
        <taxon>Bacillati</taxon>
        <taxon>Actinomycetota</taxon>
        <taxon>Nitriliruptoria</taxon>
        <taxon>Egicoccales</taxon>
        <taxon>Egicoccaceae</taxon>
        <taxon>Egicoccus</taxon>
    </lineage>
</organism>
<accession>A0A8J3EVZ3</accession>
<dbReference type="OrthoDB" id="9804819at2"/>
<dbReference type="SMART" id="SM00382">
    <property type="entry name" value="AAA"/>
    <property type="match status" value="1"/>
</dbReference>
<keyword evidence="4 6" id="KW-0067">ATP-binding</keyword>
<dbReference type="AlphaFoldDB" id="A0A8J3EVZ3"/>
<evidence type="ECO:0000256" key="1">
    <source>
        <dbReference type="ARBA" id="ARBA00005417"/>
    </source>
</evidence>
<dbReference type="InterPro" id="IPR003439">
    <property type="entry name" value="ABC_transporter-like_ATP-bd"/>
</dbReference>
<evidence type="ECO:0000313" key="7">
    <source>
        <dbReference type="Proteomes" id="UP000650511"/>
    </source>
</evidence>
<dbReference type="SUPFAM" id="SSF52540">
    <property type="entry name" value="P-loop containing nucleoside triphosphate hydrolases"/>
    <property type="match status" value="1"/>
</dbReference>
<dbReference type="PANTHER" id="PTHR43335:SF4">
    <property type="entry name" value="ABC TRANSPORTER, ATP-BINDING PROTEIN"/>
    <property type="match status" value="1"/>
</dbReference>
<dbReference type="GO" id="GO:0016887">
    <property type="term" value="F:ATP hydrolysis activity"/>
    <property type="evidence" value="ECO:0007669"/>
    <property type="project" value="InterPro"/>
</dbReference>
<evidence type="ECO:0000256" key="2">
    <source>
        <dbReference type="ARBA" id="ARBA00022448"/>
    </source>
</evidence>
<dbReference type="Pfam" id="PF00005">
    <property type="entry name" value="ABC_tran"/>
    <property type="match status" value="1"/>
</dbReference>
<comment type="caution">
    <text evidence="6">The sequence shown here is derived from an EMBL/GenBank/DDBJ whole genome shotgun (WGS) entry which is preliminary data.</text>
</comment>
<evidence type="ECO:0000259" key="5">
    <source>
        <dbReference type="PROSITE" id="PS50893"/>
    </source>
</evidence>
<reference evidence="6" key="2">
    <citation type="submission" date="2020-09" db="EMBL/GenBank/DDBJ databases">
        <authorList>
            <person name="Sun Q."/>
            <person name="Zhou Y."/>
        </authorList>
    </citation>
    <scope>NUCLEOTIDE SEQUENCE</scope>
    <source>
        <strain evidence="6">CGMCC 1.14988</strain>
    </source>
</reference>
<dbReference type="GO" id="GO:0005524">
    <property type="term" value="F:ATP binding"/>
    <property type="evidence" value="ECO:0007669"/>
    <property type="project" value="UniProtKB-KW"/>
</dbReference>
<reference evidence="6" key="1">
    <citation type="journal article" date="2014" name="Int. J. Syst. Evol. Microbiol.">
        <title>Complete genome sequence of Corynebacterium casei LMG S-19264T (=DSM 44701T), isolated from a smear-ripened cheese.</title>
        <authorList>
            <consortium name="US DOE Joint Genome Institute (JGI-PGF)"/>
            <person name="Walter F."/>
            <person name="Albersmeier A."/>
            <person name="Kalinowski J."/>
            <person name="Ruckert C."/>
        </authorList>
    </citation>
    <scope>NUCLEOTIDE SEQUENCE</scope>
    <source>
        <strain evidence="6">CGMCC 1.14988</strain>
    </source>
</reference>
<proteinExistence type="inferred from homology"/>
<sequence>MSPVADPELVLVGVTRRFGEVVALDRLDLTIARGEVVGLLGHNGAGKTTTVRLLAGLLAADGGTVRVGGLDPTVDGATVRRRLGVLPADPVVDRRMTAAQNLAFAADVFGMAEAGLDARIDAALERFGLAGRGDDEVAGFSTGMRQRLSLARVLLPDPEVLLLDEPTAALDPIAARQVRRELAMLAAEEGRTVVVATHDLAEAELLCDRVVVLERGRIVVDGSPAELAAAHGTGGLLLEVAPDQVDIVHRRLSRLAAVRDVEIDAAGRVRARGVPRDEIPGLVWALAAAELAVYEVRRLDPTLEEVYLALHDRAPVRAEAPGTDDGGGG</sequence>
<dbReference type="Proteomes" id="UP000650511">
    <property type="component" value="Unassembled WGS sequence"/>
</dbReference>
<dbReference type="PANTHER" id="PTHR43335">
    <property type="entry name" value="ABC TRANSPORTER, ATP-BINDING PROTEIN"/>
    <property type="match status" value="1"/>
</dbReference>
<protein>
    <submittedName>
        <fullName evidence="6">ABC transporter ATP-binding protein</fullName>
    </submittedName>
</protein>
<dbReference type="Gene3D" id="3.40.50.300">
    <property type="entry name" value="P-loop containing nucleotide triphosphate hydrolases"/>
    <property type="match status" value="1"/>
</dbReference>
<dbReference type="EMBL" id="BMHA01000014">
    <property type="protein sequence ID" value="GGI09185.1"/>
    <property type="molecule type" value="Genomic_DNA"/>
</dbReference>
<keyword evidence="3" id="KW-0547">Nucleotide-binding</keyword>
<evidence type="ECO:0000313" key="6">
    <source>
        <dbReference type="EMBL" id="GGI09185.1"/>
    </source>
</evidence>
<dbReference type="PROSITE" id="PS50893">
    <property type="entry name" value="ABC_TRANSPORTER_2"/>
    <property type="match status" value="1"/>
</dbReference>
<name>A0A8J3EVZ3_9ACTN</name>
<keyword evidence="7" id="KW-1185">Reference proteome</keyword>
<dbReference type="InterPro" id="IPR003593">
    <property type="entry name" value="AAA+_ATPase"/>
</dbReference>
<evidence type="ECO:0000256" key="4">
    <source>
        <dbReference type="ARBA" id="ARBA00022840"/>
    </source>
</evidence>
<feature type="domain" description="ABC transporter" evidence="5">
    <location>
        <begin position="9"/>
        <end position="240"/>
    </location>
</feature>
<keyword evidence="2" id="KW-0813">Transport</keyword>
<evidence type="ECO:0000256" key="3">
    <source>
        <dbReference type="ARBA" id="ARBA00022741"/>
    </source>
</evidence>
<dbReference type="InterPro" id="IPR027417">
    <property type="entry name" value="P-loop_NTPase"/>
</dbReference>
<dbReference type="CDD" id="cd03230">
    <property type="entry name" value="ABC_DR_subfamily_A"/>
    <property type="match status" value="1"/>
</dbReference>
<comment type="similarity">
    <text evidence="1">Belongs to the ABC transporter superfamily.</text>
</comment>
<dbReference type="RefSeq" id="WP_130650265.1">
    <property type="nucleotide sequence ID" value="NZ_BMHA01000014.1"/>
</dbReference>
<gene>
    <name evidence="6" type="ORF">GCM10011354_32820</name>
</gene>